<feature type="domain" description="Ice-binding protein C-terminal" evidence="3">
    <location>
        <begin position="216"/>
        <end position="241"/>
    </location>
</feature>
<dbReference type="RefSeq" id="WP_130968075.1">
    <property type="nucleotide sequence ID" value="NZ_SIXI01000004.1"/>
</dbReference>
<keyword evidence="2" id="KW-0732">Signal</keyword>
<reference evidence="4 5" key="1">
    <citation type="submission" date="2019-02" db="EMBL/GenBank/DDBJ databases">
        <title>Aquabacterium sp. strain KMB7.</title>
        <authorList>
            <person name="Chen W.-M."/>
        </authorList>
    </citation>
    <scope>NUCLEOTIDE SEQUENCE [LARGE SCALE GENOMIC DNA]</scope>
    <source>
        <strain evidence="4 5">KMB7</strain>
    </source>
</reference>
<dbReference type="InterPro" id="IPR013424">
    <property type="entry name" value="Ice-binding_C"/>
</dbReference>
<feature type="signal peptide" evidence="2">
    <location>
        <begin position="1"/>
        <end position="24"/>
    </location>
</feature>
<keyword evidence="1" id="KW-0472">Membrane</keyword>
<comment type="caution">
    <text evidence="4">The sequence shown here is derived from an EMBL/GenBank/DDBJ whole genome shotgun (WGS) entry which is preliminary data.</text>
</comment>
<evidence type="ECO:0000313" key="4">
    <source>
        <dbReference type="EMBL" id="TBO30081.1"/>
    </source>
</evidence>
<evidence type="ECO:0000259" key="3">
    <source>
        <dbReference type="Pfam" id="PF07589"/>
    </source>
</evidence>
<evidence type="ECO:0000256" key="1">
    <source>
        <dbReference type="SAM" id="Phobius"/>
    </source>
</evidence>
<name>A0A4Q9H402_9BURK</name>
<gene>
    <name evidence="4" type="ORF">EYS42_10245</name>
</gene>
<sequence length="246" mass="25145">MTVRYKAGAVALAMACALGQSAQAATVFSTDFEAGIPAGLAVGVAATTGVQGFAGLGATGLTFSGQMLRVPTGNLVTLTLAGLPAHTELSLGFLMAAIDSLDGTGTFPQGDFLSITLDGALVFRESFANAADYQVQSYVAPAGGELARKVSLGFTGPASGPFYTDSAYDFFLEPRLQGLAHTASTATLTFLMEGPGVQDLDDESWGMDHLQVSVTPVPEPSSVALAAVGALCMGVAGWRRRRGQGV</sequence>
<evidence type="ECO:0000256" key="2">
    <source>
        <dbReference type="SAM" id="SignalP"/>
    </source>
</evidence>
<dbReference type="EMBL" id="SIXI01000004">
    <property type="protein sequence ID" value="TBO30081.1"/>
    <property type="molecule type" value="Genomic_DNA"/>
</dbReference>
<accession>A0A4Q9H402</accession>
<keyword evidence="5" id="KW-1185">Reference proteome</keyword>
<keyword evidence="1" id="KW-0812">Transmembrane</keyword>
<organism evidence="4 5">
    <name type="scientific">Aquabacterium lacunae</name>
    <dbReference type="NCBI Taxonomy" id="2528630"/>
    <lineage>
        <taxon>Bacteria</taxon>
        <taxon>Pseudomonadati</taxon>
        <taxon>Pseudomonadota</taxon>
        <taxon>Betaproteobacteria</taxon>
        <taxon>Burkholderiales</taxon>
        <taxon>Aquabacterium</taxon>
    </lineage>
</organism>
<dbReference type="OrthoDB" id="8560308at2"/>
<dbReference type="AlphaFoldDB" id="A0A4Q9H402"/>
<protein>
    <submittedName>
        <fullName evidence="4">PEP-CTERM sorting domain-containing protein</fullName>
    </submittedName>
</protein>
<dbReference type="Proteomes" id="UP000292120">
    <property type="component" value="Unassembled WGS sequence"/>
</dbReference>
<feature type="chain" id="PRO_5020205787" evidence="2">
    <location>
        <begin position="25"/>
        <end position="246"/>
    </location>
</feature>
<proteinExistence type="predicted"/>
<dbReference type="Pfam" id="PF07589">
    <property type="entry name" value="PEP-CTERM"/>
    <property type="match status" value="1"/>
</dbReference>
<keyword evidence="1" id="KW-1133">Transmembrane helix</keyword>
<feature type="transmembrane region" description="Helical" evidence="1">
    <location>
        <begin position="40"/>
        <end position="63"/>
    </location>
</feature>
<dbReference type="NCBIfam" id="TIGR02595">
    <property type="entry name" value="PEP_CTERM"/>
    <property type="match status" value="1"/>
</dbReference>
<evidence type="ECO:0000313" key="5">
    <source>
        <dbReference type="Proteomes" id="UP000292120"/>
    </source>
</evidence>